<dbReference type="EMBL" id="BMIL01000005">
    <property type="protein sequence ID" value="GGC64299.1"/>
    <property type="molecule type" value="Genomic_DNA"/>
</dbReference>
<reference evidence="2" key="1">
    <citation type="journal article" date="2014" name="Int. J. Syst. Evol. Microbiol.">
        <title>Complete genome sequence of Corynebacterium casei LMG S-19264T (=DSM 44701T), isolated from a smear-ripened cheese.</title>
        <authorList>
            <consortium name="US DOE Joint Genome Institute (JGI-PGF)"/>
            <person name="Walter F."/>
            <person name="Albersmeier A."/>
            <person name="Kalinowski J."/>
            <person name="Ruckert C."/>
        </authorList>
    </citation>
    <scope>NUCLEOTIDE SEQUENCE</scope>
    <source>
        <strain evidence="2">CGMCC 1.15343</strain>
    </source>
</reference>
<comment type="caution">
    <text evidence="2">The sequence shown here is derived from an EMBL/GenBank/DDBJ whole genome shotgun (WGS) entry which is preliminary data.</text>
</comment>
<name>A0A916XDS0_9SPHI</name>
<sequence length="174" mass="19881">MQKRMRGPLLICYLILGCLAPINLSAEAFHPFHVSSTDINYNSKTNTLEVSCRLFTDDFELALAKAYQVKTDLTAEARHKAMDVLVKKYILANLNFRTPQKTLALTYLGFEKDNEATIVYLESEAVPGLKRVETTNSVLYDQFDDQSNIMHFSGYGKRKSNKLDYPNRKIVIDF</sequence>
<accession>A0A916XDS0</accession>
<proteinExistence type="predicted"/>
<reference evidence="2" key="2">
    <citation type="submission" date="2020-09" db="EMBL/GenBank/DDBJ databases">
        <authorList>
            <person name="Sun Q."/>
            <person name="Zhou Y."/>
        </authorList>
    </citation>
    <scope>NUCLEOTIDE SEQUENCE</scope>
    <source>
        <strain evidence="2">CGMCC 1.15343</strain>
    </source>
</reference>
<evidence type="ECO:0000313" key="2">
    <source>
        <dbReference type="EMBL" id="GGC64299.1"/>
    </source>
</evidence>
<evidence type="ECO:0000313" key="3">
    <source>
        <dbReference type="Proteomes" id="UP000651668"/>
    </source>
</evidence>
<gene>
    <name evidence="2" type="ORF">GCM10011387_17410</name>
</gene>
<keyword evidence="3" id="KW-1185">Reference proteome</keyword>
<organism evidence="2 3">
    <name type="scientific">Pedobacter quisquiliarum</name>
    <dbReference type="NCBI Taxonomy" id="1834438"/>
    <lineage>
        <taxon>Bacteria</taxon>
        <taxon>Pseudomonadati</taxon>
        <taxon>Bacteroidota</taxon>
        <taxon>Sphingobacteriia</taxon>
        <taxon>Sphingobacteriales</taxon>
        <taxon>Sphingobacteriaceae</taxon>
        <taxon>Pedobacter</taxon>
    </lineage>
</organism>
<feature type="chain" id="PRO_5037364508" evidence="1">
    <location>
        <begin position="29"/>
        <end position="174"/>
    </location>
</feature>
<dbReference type="InterPro" id="IPR046525">
    <property type="entry name" value="DUF6702"/>
</dbReference>
<dbReference type="Pfam" id="PF20420">
    <property type="entry name" value="DUF6702"/>
    <property type="match status" value="1"/>
</dbReference>
<feature type="signal peptide" evidence="1">
    <location>
        <begin position="1"/>
        <end position="28"/>
    </location>
</feature>
<protein>
    <submittedName>
        <fullName evidence="2">Uncharacterized protein</fullName>
    </submittedName>
</protein>
<dbReference type="RefSeq" id="WP_188626494.1">
    <property type="nucleotide sequence ID" value="NZ_BMIL01000005.1"/>
</dbReference>
<keyword evidence="1" id="KW-0732">Signal</keyword>
<dbReference type="AlphaFoldDB" id="A0A916XDS0"/>
<evidence type="ECO:0000256" key="1">
    <source>
        <dbReference type="SAM" id="SignalP"/>
    </source>
</evidence>
<dbReference type="PROSITE" id="PS51257">
    <property type="entry name" value="PROKAR_LIPOPROTEIN"/>
    <property type="match status" value="1"/>
</dbReference>
<dbReference type="Proteomes" id="UP000651668">
    <property type="component" value="Unassembled WGS sequence"/>
</dbReference>